<proteinExistence type="predicted"/>
<dbReference type="Pfam" id="PF08843">
    <property type="entry name" value="AbiEii"/>
    <property type="match status" value="1"/>
</dbReference>
<sequence length="230" mass="25707">MYFPPFQERLLRAVSPVCERYGLVLAGGYAIKAHGFTDRPSKDLDFATAEELPLAQVAAGVIGAFQEAGLSVTIIDVTPRSGRLMVEDPQTGEQCEFDLLREAFQQRPATCGTLRVLSVEDAVGLKMRALHERSYARDIIDVAAVGHLYTFRALEGLAKPHNDYFSIYELATRLSFVDSISDEEFESYGLDEAQIKAVRRFAQAWLQDIQLRRADDGDADYDHDDVPEID</sequence>
<protein>
    <recommendedName>
        <fullName evidence="3">Nucleotidyltransferase AbiEii toxin of type IV toxin-antitoxin system</fullName>
    </recommendedName>
</protein>
<organism evidence="1 2">
    <name type="scientific">Nonomuraea monospora</name>
    <dbReference type="NCBI Taxonomy" id="568818"/>
    <lineage>
        <taxon>Bacteria</taxon>
        <taxon>Bacillati</taxon>
        <taxon>Actinomycetota</taxon>
        <taxon>Actinomycetes</taxon>
        <taxon>Streptosporangiales</taxon>
        <taxon>Streptosporangiaceae</taxon>
        <taxon>Nonomuraea</taxon>
    </lineage>
</organism>
<reference evidence="2" key="1">
    <citation type="journal article" date="2019" name="Int. J. Syst. Evol. Microbiol.">
        <title>The Global Catalogue of Microorganisms (GCM) 10K type strain sequencing project: providing services to taxonomists for standard genome sequencing and annotation.</title>
        <authorList>
            <consortium name="The Broad Institute Genomics Platform"/>
            <consortium name="The Broad Institute Genome Sequencing Center for Infectious Disease"/>
            <person name="Wu L."/>
            <person name="Ma J."/>
        </authorList>
    </citation>
    <scope>NUCLEOTIDE SEQUENCE [LARGE SCALE GENOMIC DNA]</scope>
    <source>
        <strain evidence="2">JCM 16114</strain>
    </source>
</reference>
<evidence type="ECO:0008006" key="3">
    <source>
        <dbReference type="Google" id="ProtNLM"/>
    </source>
</evidence>
<evidence type="ECO:0000313" key="2">
    <source>
        <dbReference type="Proteomes" id="UP001499843"/>
    </source>
</evidence>
<keyword evidence="2" id="KW-1185">Reference proteome</keyword>
<gene>
    <name evidence="1" type="ORF">GCM10009850_016430</name>
</gene>
<dbReference type="EMBL" id="BAAAQX010000003">
    <property type="protein sequence ID" value="GAA2206185.1"/>
    <property type="molecule type" value="Genomic_DNA"/>
</dbReference>
<dbReference type="RefSeq" id="WP_344472184.1">
    <property type="nucleotide sequence ID" value="NZ_BAAAQX010000003.1"/>
</dbReference>
<dbReference type="InterPro" id="IPR014942">
    <property type="entry name" value="AbiEii"/>
</dbReference>
<dbReference type="Proteomes" id="UP001499843">
    <property type="component" value="Unassembled WGS sequence"/>
</dbReference>
<name>A0ABP5P315_9ACTN</name>
<accession>A0ABP5P315</accession>
<evidence type="ECO:0000313" key="1">
    <source>
        <dbReference type="EMBL" id="GAA2206185.1"/>
    </source>
</evidence>
<comment type="caution">
    <text evidence="1">The sequence shown here is derived from an EMBL/GenBank/DDBJ whole genome shotgun (WGS) entry which is preliminary data.</text>
</comment>